<dbReference type="InterPro" id="IPR036942">
    <property type="entry name" value="Beta-barrel_TonB_sf"/>
</dbReference>
<dbReference type="CDD" id="cd01347">
    <property type="entry name" value="ligand_gated_channel"/>
    <property type="match status" value="1"/>
</dbReference>
<evidence type="ECO:0000313" key="18">
    <source>
        <dbReference type="Proteomes" id="UP000183126"/>
    </source>
</evidence>
<evidence type="ECO:0000313" key="15">
    <source>
        <dbReference type="EMBL" id="KRP61251.1"/>
    </source>
</evidence>
<dbReference type="AlphaFoldDB" id="A0A0R2ZS36"/>
<keyword evidence="12" id="KW-0732">Signal</keyword>
<dbReference type="Proteomes" id="UP000183126">
    <property type="component" value="Chromosome I"/>
</dbReference>
<evidence type="ECO:0000256" key="7">
    <source>
        <dbReference type="ARBA" id="ARBA00023136"/>
    </source>
</evidence>
<keyword evidence="9 10" id="KW-0998">Cell outer membrane</keyword>
<organism evidence="15 17">
    <name type="scientific">Pseudomonas trivialis</name>
    <dbReference type="NCBI Taxonomy" id="200450"/>
    <lineage>
        <taxon>Bacteria</taxon>
        <taxon>Pseudomonadati</taxon>
        <taxon>Pseudomonadota</taxon>
        <taxon>Gammaproteobacteria</taxon>
        <taxon>Pseudomonadales</taxon>
        <taxon>Pseudomonadaceae</taxon>
        <taxon>Pseudomonas</taxon>
    </lineage>
</organism>
<evidence type="ECO:0000256" key="6">
    <source>
        <dbReference type="ARBA" id="ARBA00023077"/>
    </source>
</evidence>
<protein>
    <submittedName>
        <fullName evidence="16">Iron complex outermembrane recepter protein</fullName>
    </submittedName>
    <submittedName>
        <fullName evidence="15">TonB-dependent receptor</fullName>
    </submittedName>
</protein>
<dbReference type="Gene3D" id="2.170.130.10">
    <property type="entry name" value="TonB-dependent receptor, plug domain"/>
    <property type="match status" value="1"/>
</dbReference>
<sequence>MVLRFRPFRPLATSPFALGLLLSSGMGSSQAAEVELPALQVQGQEASGYRTESASVGGFDEAPLLDTPASITVINATLIKDQQARLLSEVLRNDASVGDSYAPIGYYENFVVRGFSLNAASSYKINGRTITGEQNVALENKQQVEVLKGLAGLQSGVSEPAGVINYVTKRPEEVRSVTVSSDDRGSGYVATDVGGWFGSEQQFGLRANVAHEDLNTYVEHANGRRDFVSLAFDWNLSPDTVLQLDAEYQNRQQRSVPGYQLLGGTEVPHGASPKKLLGHQSGSRQVGIDSLNLNGKFEYRFSDQWKGSLSAARSQVVIDDYSAFAWGCYGSASCSGSSTPNHFSPEGNYDVYDFRSPDDTRRDDEVQATMTGLFDTAGIGHELTFGSSAFRRVVDKRMPVNELIGTATIDEDVPAFTPTDKPLNDSHRALDSRQYGVFVTDRMRLSEQWQTILGGREVRLDEQAFDSDGNLARHTQQSVFLPQAALIYKPVEAVSLYTRYSKGLSLGGTAPWFASNANTTLAPTTSRQIEAGVKYDWRRISFAAAVFQTRQAYQYARPDGAGNFTYVQQGEQKNTGLELSANGWATERLQIATSVAAIRARVSGSGTPDYEDHQAINVPTLRASVYADYALPWVNGLTVLGGVQYSAKKYANRTGNAEVGDYAVVNVGSRYTTRLDGYETVFRLSVDNLFDKRYWRDAGEYMGDDYLFQGAPLTARLSASVNF</sequence>
<comment type="similarity">
    <text evidence="2 10 11">Belongs to the TonB-dependent receptor family.</text>
</comment>
<evidence type="ECO:0000313" key="16">
    <source>
        <dbReference type="EMBL" id="SDT00474.1"/>
    </source>
</evidence>
<evidence type="ECO:0000256" key="8">
    <source>
        <dbReference type="ARBA" id="ARBA00023170"/>
    </source>
</evidence>
<dbReference type="EMBL" id="JYLK01000004">
    <property type="protein sequence ID" value="KRP61251.1"/>
    <property type="molecule type" value="Genomic_DNA"/>
</dbReference>
<evidence type="ECO:0000256" key="2">
    <source>
        <dbReference type="ARBA" id="ARBA00009810"/>
    </source>
</evidence>
<dbReference type="SUPFAM" id="SSF56935">
    <property type="entry name" value="Porins"/>
    <property type="match status" value="1"/>
</dbReference>
<dbReference type="NCBIfam" id="TIGR01783">
    <property type="entry name" value="TonB-siderophor"/>
    <property type="match status" value="1"/>
</dbReference>
<dbReference type="GO" id="GO:0015344">
    <property type="term" value="F:siderophore uptake transmembrane transporter activity"/>
    <property type="evidence" value="ECO:0007669"/>
    <property type="project" value="TreeGrafter"/>
</dbReference>
<keyword evidence="18" id="KW-1185">Reference proteome</keyword>
<dbReference type="InterPro" id="IPR010105">
    <property type="entry name" value="TonB_sidphr_rcpt"/>
</dbReference>
<proteinExistence type="inferred from homology"/>
<evidence type="ECO:0000256" key="11">
    <source>
        <dbReference type="RuleBase" id="RU003357"/>
    </source>
</evidence>
<dbReference type="InterPro" id="IPR037066">
    <property type="entry name" value="Plug_dom_sf"/>
</dbReference>
<keyword evidence="8 15" id="KW-0675">Receptor</keyword>
<dbReference type="InterPro" id="IPR000531">
    <property type="entry name" value="Beta-barrel_TonB"/>
</dbReference>
<dbReference type="InterPro" id="IPR039426">
    <property type="entry name" value="TonB-dep_rcpt-like"/>
</dbReference>
<feature type="domain" description="TonB-dependent receptor-like beta-barrel" evidence="13">
    <location>
        <begin position="233"/>
        <end position="689"/>
    </location>
</feature>
<dbReference type="Gene3D" id="2.40.170.20">
    <property type="entry name" value="TonB-dependent receptor, beta-barrel domain"/>
    <property type="match status" value="1"/>
</dbReference>
<evidence type="ECO:0000256" key="5">
    <source>
        <dbReference type="ARBA" id="ARBA00022692"/>
    </source>
</evidence>
<reference evidence="15 17" key="1">
    <citation type="submission" date="2015-02" db="EMBL/GenBank/DDBJ databases">
        <title>Two Pseudomonas sp. nov. isolated from raw milk.</title>
        <authorList>
            <person name="Wenning M."/>
            <person name="von Neubeck M."/>
            <person name="Huptas C."/>
            <person name="Scherer S."/>
        </authorList>
    </citation>
    <scope>NUCLEOTIDE SEQUENCE [LARGE SCALE GENOMIC DNA]</scope>
    <source>
        <strain evidence="15 17">DSM 14937</strain>
    </source>
</reference>
<evidence type="ECO:0000259" key="14">
    <source>
        <dbReference type="Pfam" id="PF07715"/>
    </source>
</evidence>
<evidence type="ECO:0000256" key="3">
    <source>
        <dbReference type="ARBA" id="ARBA00022448"/>
    </source>
</evidence>
<dbReference type="PROSITE" id="PS52016">
    <property type="entry name" value="TONB_DEPENDENT_REC_3"/>
    <property type="match status" value="1"/>
</dbReference>
<evidence type="ECO:0000256" key="9">
    <source>
        <dbReference type="ARBA" id="ARBA00023237"/>
    </source>
</evidence>
<reference evidence="16 18" key="2">
    <citation type="submission" date="2016-10" db="EMBL/GenBank/DDBJ databases">
        <authorList>
            <person name="Varghese N."/>
            <person name="Submissions S."/>
        </authorList>
    </citation>
    <scope>NUCLEOTIDE SEQUENCE [LARGE SCALE GENOMIC DNA]</scope>
    <source>
        <strain evidence="16 18">BS3111</strain>
    </source>
</reference>
<dbReference type="RefSeq" id="WP_057007440.1">
    <property type="nucleotide sequence ID" value="NZ_JYLK01000004.1"/>
</dbReference>
<dbReference type="OrthoDB" id="8732650at2"/>
<name>A0A0R2ZS36_9PSED</name>
<keyword evidence="4 10" id="KW-1134">Transmembrane beta strand</keyword>
<comment type="subcellular location">
    <subcellularLocation>
        <location evidence="1 10">Cell outer membrane</location>
        <topology evidence="1 10">Multi-pass membrane protein</topology>
    </subcellularLocation>
</comment>
<dbReference type="PANTHER" id="PTHR32552:SF83">
    <property type="entry name" value="BLR3904 PROTEIN"/>
    <property type="match status" value="1"/>
</dbReference>
<dbReference type="PANTHER" id="PTHR32552">
    <property type="entry name" value="FERRICHROME IRON RECEPTOR-RELATED"/>
    <property type="match status" value="1"/>
</dbReference>
<keyword evidence="3 10" id="KW-0813">Transport</keyword>
<dbReference type="EMBL" id="LT629760">
    <property type="protein sequence ID" value="SDT00474.1"/>
    <property type="molecule type" value="Genomic_DNA"/>
</dbReference>
<feature type="domain" description="TonB-dependent receptor plug" evidence="14">
    <location>
        <begin position="64"/>
        <end position="163"/>
    </location>
</feature>
<evidence type="ECO:0000256" key="1">
    <source>
        <dbReference type="ARBA" id="ARBA00004571"/>
    </source>
</evidence>
<dbReference type="GO" id="GO:0009279">
    <property type="term" value="C:cell outer membrane"/>
    <property type="evidence" value="ECO:0007669"/>
    <property type="project" value="UniProtKB-SubCell"/>
</dbReference>
<feature type="signal peptide" evidence="12">
    <location>
        <begin position="1"/>
        <end position="31"/>
    </location>
</feature>
<keyword evidence="6 11" id="KW-0798">TonB box</keyword>
<keyword evidence="7 10" id="KW-0472">Membrane</keyword>
<dbReference type="GO" id="GO:0015891">
    <property type="term" value="P:siderophore transport"/>
    <property type="evidence" value="ECO:0007669"/>
    <property type="project" value="InterPro"/>
</dbReference>
<keyword evidence="5 10" id="KW-0812">Transmembrane</keyword>
<evidence type="ECO:0000256" key="12">
    <source>
        <dbReference type="SAM" id="SignalP"/>
    </source>
</evidence>
<dbReference type="Proteomes" id="UP000052019">
    <property type="component" value="Unassembled WGS sequence"/>
</dbReference>
<feature type="chain" id="PRO_5006430740" evidence="12">
    <location>
        <begin position="32"/>
        <end position="723"/>
    </location>
</feature>
<dbReference type="Pfam" id="PF07715">
    <property type="entry name" value="Plug"/>
    <property type="match status" value="1"/>
</dbReference>
<gene>
    <name evidence="16" type="ORF">SAMN04490205_4392</name>
    <name evidence="15" type="ORF">TU79_07725</name>
</gene>
<dbReference type="PATRIC" id="fig|200450.4.peg.3555"/>
<evidence type="ECO:0000256" key="4">
    <source>
        <dbReference type="ARBA" id="ARBA00022452"/>
    </source>
</evidence>
<dbReference type="InterPro" id="IPR012910">
    <property type="entry name" value="Plug_dom"/>
</dbReference>
<evidence type="ECO:0000256" key="10">
    <source>
        <dbReference type="PROSITE-ProRule" id="PRU01360"/>
    </source>
</evidence>
<evidence type="ECO:0000259" key="13">
    <source>
        <dbReference type="Pfam" id="PF00593"/>
    </source>
</evidence>
<accession>A0A0R2ZS36</accession>
<dbReference type="GO" id="GO:0038023">
    <property type="term" value="F:signaling receptor activity"/>
    <property type="evidence" value="ECO:0007669"/>
    <property type="project" value="InterPro"/>
</dbReference>
<dbReference type="Pfam" id="PF00593">
    <property type="entry name" value="TonB_dep_Rec_b-barrel"/>
    <property type="match status" value="1"/>
</dbReference>
<evidence type="ECO:0000313" key="17">
    <source>
        <dbReference type="Proteomes" id="UP000052019"/>
    </source>
</evidence>